<dbReference type="InterPro" id="IPR045584">
    <property type="entry name" value="Pilin-like"/>
</dbReference>
<keyword evidence="1" id="KW-0472">Membrane</keyword>
<accession>A0A2M7TJQ4</accession>
<dbReference type="Gene3D" id="3.30.700.10">
    <property type="entry name" value="Glycoprotein, Type 4 Pilin"/>
    <property type="match status" value="1"/>
</dbReference>
<dbReference type="NCBIfam" id="TIGR02532">
    <property type="entry name" value="IV_pilin_GFxxxE"/>
    <property type="match status" value="1"/>
</dbReference>
<organism evidence="2 3">
    <name type="scientific">candidate division WWE3 bacterium CG_4_10_14_0_2_um_filter_41_14</name>
    <dbReference type="NCBI Taxonomy" id="1975072"/>
    <lineage>
        <taxon>Bacteria</taxon>
        <taxon>Katanobacteria</taxon>
    </lineage>
</organism>
<protein>
    <recommendedName>
        <fullName evidence="4">General secretion pathway GspH domain-containing protein</fullName>
    </recommendedName>
</protein>
<comment type="caution">
    <text evidence="2">The sequence shown here is derived from an EMBL/GenBank/DDBJ whole genome shotgun (WGS) entry which is preliminary data.</text>
</comment>
<feature type="transmembrane region" description="Helical" evidence="1">
    <location>
        <begin position="28"/>
        <end position="50"/>
    </location>
</feature>
<evidence type="ECO:0000256" key="1">
    <source>
        <dbReference type="SAM" id="Phobius"/>
    </source>
</evidence>
<dbReference type="EMBL" id="PFNL01000076">
    <property type="protein sequence ID" value="PIZ46859.1"/>
    <property type="molecule type" value="Genomic_DNA"/>
</dbReference>
<dbReference type="Pfam" id="PF07963">
    <property type="entry name" value="N_methyl"/>
    <property type="match status" value="1"/>
</dbReference>
<sequence length="202" mass="22590">MHSLNFLLWKTIINIYNCAMKNKKGFTLIEILLVIVVIAVFGISAVSAYINISADFGFKSHYEDLLISVRSARSMAITNTGGDTADRYGVQLWANSVILFADNGLTPFTFDNEDKVFIGDHRDTRKTYDFSGTTYSLFVDGHIFPVTLFYETGTGNFSFYDDENQIINVVRNKSIKISFSDSSSSTTSEMVILYVTGAVEEL</sequence>
<dbReference type="PROSITE" id="PS00409">
    <property type="entry name" value="PROKAR_NTER_METHYL"/>
    <property type="match status" value="1"/>
</dbReference>
<dbReference type="SUPFAM" id="SSF54523">
    <property type="entry name" value="Pili subunits"/>
    <property type="match status" value="1"/>
</dbReference>
<evidence type="ECO:0008006" key="4">
    <source>
        <dbReference type="Google" id="ProtNLM"/>
    </source>
</evidence>
<dbReference type="InterPro" id="IPR012902">
    <property type="entry name" value="N_methyl_site"/>
</dbReference>
<evidence type="ECO:0000313" key="3">
    <source>
        <dbReference type="Proteomes" id="UP000228920"/>
    </source>
</evidence>
<reference evidence="3" key="1">
    <citation type="submission" date="2017-09" db="EMBL/GenBank/DDBJ databases">
        <title>Depth-based differentiation of microbial function through sediment-hosted aquifers and enrichment of novel symbionts in the deep terrestrial subsurface.</title>
        <authorList>
            <person name="Probst A.J."/>
            <person name="Ladd B."/>
            <person name="Jarett J.K."/>
            <person name="Geller-Mcgrath D.E."/>
            <person name="Sieber C.M.K."/>
            <person name="Emerson J.B."/>
            <person name="Anantharaman K."/>
            <person name="Thomas B.C."/>
            <person name="Malmstrom R."/>
            <person name="Stieglmeier M."/>
            <person name="Klingl A."/>
            <person name="Woyke T."/>
            <person name="Ryan C.M."/>
            <person name="Banfield J.F."/>
        </authorList>
    </citation>
    <scope>NUCLEOTIDE SEQUENCE [LARGE SCALE GENOMIC DNA]</scope>
</reference>
<proteinExistence type="predicted"/>
<keyword evidence="1" id="KW-1133">Transmembrane helix</keyword>
<dbReference type="AlphaFoldDB" id="A0A2M7TJQ4"/>
<evidence type="ECO:0000313" key="2">
    <source>
        <dbReference type="EMBL" id="PIZ46859.1"/>
    </source>
</evidence>
<gene>
    <name evidence="2" type="ORF">COY32_02650</name>
</gene>
<keyword evidence="1" id="KW-0812">Transmembrane</keyword>
<dbReference type="Proteomes" id="UP000228920">
    <property type="component" value="Unassembled WGS sequence"/>
</dbReference>
<name>A0A2M7TJQ4_UNCKA</name>